<proteinExistence type="predicted"/>
<reference evidence="1" key="2">
    <citation type="journal article" date="2015" name="Fish Shellfish Immunol.">
        <title>Early steps in the European eel (Anguilla anguilla)-Vibrio vulnificus interaction in the gills: Role of the RtxA13 toxin.</title>
        <authorList>
            <person name="Callol A."/>
            <person name="Pajuelo D."/>
            <person name="Ebbesson L."/>
            <person name="Teles M."/>
            <person name="MacKenzie S."/>
            <person name="Amaro C."/>
        </authorList>
    </citation>
    <scope>NUCLEOTIDE SEQUENCE</scope>
</reference>
<protein>
    <submittedName>
        <fullName evidence="1">Uncharacterized protein</fullName>
    </submittedName>
</protein>
<sequence length="38" mass="4228">MLINSKNACMFFMWTKNSLQLIPGITCTTVVETAPLIP</sequence>
<evidence type="ECO:0000313" key="1">
    <source>
        <dbReference type="EMBL" id="JAH57772.1"/>
    </source>
</evidence>
<name>A0A0E9TWE4_ANGAN</name>
<organism evidence="1">
    <name type="scientific">Anguilla anguilla</name>
    <name type="common">European freshwater eel</name>
    <name type="synonym">Muraena anguilla</name>
    <dbReference type="NCBI Taxonomy" id="7936"/>
    <lineage>
        <taxon>Eukaryota</taxon>
        <taxon>Metazoa</taxon>
        <taxon>Chordata</taxon>
        <taxon>Craniata</taxon>
        <taxon>Vertebrata</taxon>
        <taxon>Euteleostomi</taxon>
        <taxon>Actinopterygii</taxon>
        <taxon>Neopterygii</taxon>
        <taxon>Teleostei</taxon>
        <taxon>Anguilliformes</taxon>
        <taxon>Anguillidae</taxon>
        <taxon>Anguilla</taxon>
    </lineage>
</organism>
<accession>A0A0E9TWE4</accession>
<dbReference type="EMBL" id="GBXM01050805">
    <property type="protein sequence ID" value="JAH57772.1"/>
    <property type="molecule type" value="Transcribed_RNA"/>
</dbReference>
<reference evidence="1" key="1">
    <citation type="submission" date="2014-11" db="EMBL/GenBank/DDBJ databases">
        <authorList>
            <person name="Amaro Gonzalez C."/>
        </authorList>
    </citation>
    <scope>NUCLEOTIDE SEQUENCE</scope>
</reference>
<dbReference type="AlphaFoldDB" id="A0A0E9TWE4"/>